<name>M8CX01_AEGTA</name>
<reference evidence="2" key="1">
    <citation type="submission" date="2015-06" db="UniProtKB">
        <authorList>
            <consortium name="EnsemblPlants"/>
        </authorList>
    </citation>
    <scope>IDENTIFICATION</scope>
</reference>
<evidence type="ECO:0000313" key="2">
    <source>
        <dbReference type="EnsemblPlants" id="EMT28311"/>
    </source>
</evidence>
<accession>M8CX01</accession>
<organism evidence="2">
    <name type="scientific">Aegilops tauschii</name>
    <name type="common">Tausch's goatgrass</name>
    <name type="synonym">Aegilops squarrosa</name>
    <dbReference type="NCBI Taxonomy" id="37682"/>
    <lineage>
        <taxon>Eukaryota</taxon>
        <taxon>Viridiplantae</taxon>
        <taxon>Streptophyta</taxon>
        <taxon>Embryophyta</taxon>
        <taxon>Tracheophyta</taxon>
        <taxon>Spermatophyta</taxon>
        <taxon>Magnoliopsida</taxon>
        <taxon>Liliopsida</taxon>
        <taxon>Poales</taxon>
        <taxon>Poaceae</taxon>
        <taxon>BOP clade</taxon>
        <taxon>Pooideae</taxon>
        <taxon>Triticodae</taxon>
        <taxon>Triticeae</taxon>
        <taxon>Triticinae</taxon>
        <taxon>Aegilops</taxon>
    </lineage>
</organism>
<dbReference type="PANTHER" id="PTHR33063">
    <property type="entry name" value="OS02G0583500 PROTEIN"/>
    <property type="match status" value="1"/>
</dbReference>
<proteinExistence type="predicted"/>
<feature type="compositionally biased region" description="Basic residues" evidence="1">
    <location>
        <begin position="55"/>
        <end position="68"/>
    </location>
</feature>
<sequence>MASRTRSNMRPTVEYNPKDDEVIVGEEVDDVVVNKTVKCFFPCCLYETLEESRMKRPGVKKTVNKKKKSSETSAAMPPGRESLLRMDSETSVQMGDELPPMDEGTTLSMDGSGTVCLDEGGTICIDETGTIHTDLSPIAPSIDRNVVINEEEQQLVLQSGKLTFAMLSFTNAMTTKTRLRKGKGLERITKSLGSKVPIQIAEGMKRPEKPLQAAKLASECGLVARSHLPVLPHFKLYKKNASLLENYIVKVVANFEMNTASETIKTACKDILQKYSKNRCHQIKKKYFDTVAAKKVSIKSPVPDLTDGEWQALVEMWSTPRHKETYVSNKMNREKFVYNQRTGSRHYTAHIFATKEERKGEELSTIDLFKATHKSKKHGFSEPVKTAILEMEKMKDAPVPEGEEPKSAAEIVEEVLKTEVKESTFLRNVGLQSSRNNSGKATAKVAAHVRDLEQKLERSELHAEVMQE</sequence>
<dbReference type="EnsemblPlants" id="EMT28311">
    <property type="protein sequence ID" value="EMT28311"/>
    <property type="gene ID" value="F775_33040"/>
</dbReference>
<evidence type="ECO:0000256" key="1">
    <source>
        <dbReference type="SAM" id="MobiDB-lite"/>
    </source>
</evidence>
<protein>
    <submittedName>
        <fullName evidence="2">Uncharacterized protein</fullName>
    </submittedName>
</protein>
<dbReference type="AlphaFoldDB" id="M8CX01"/>
<dbReference type="PANTHER" id="PTHR33063:SF16">
    <property type="entry name" value="OS02G0241300 PROTEIN"/>
    <property type="match status" value="1"/>
</dbReference>
<dbReference type="InterPro" id="IPR004252">
    <property type="entry name" value="Probable_transposase_24"/>
</dbReference>
<feature type="region of interest" description="Disordered" evidence="1">
    <location>
        <begin position="55"/>
        <end position="111"/>
    </location>
</feature>
<dbReference type="Pfam" id="PF03004">
    <property type="entry name" value="Transposase_24"/>
    <property type="match status" value="1"/>
</dbReference>